<evidence type="ECO:0000256" key="8">
    <source>
        <dbReference type="ARBA" id="ARBA00023004"/>
    </source>
</evidence>
<dbReference type="InterPro" id="IPR038135">
    <property type="entry name" value="Methylthiotransferase_N_sf"/>
</dbReference>
<dbReference type="Pfam" id="PF01938">
    <property type="entry name" value="TRAM"/>
    <property type="match status" value="1"/>
</dbReference>
<evidence type="ECO:0000259" key="13">
    <source>
        <dbReference type="PROSITE" id="PS51449"/>
    </source>
</evidence>
<dbReference type="PROSITE" id="PS01278">
    <property type="entry name" value="MTTASE_RADICAL"/>
    <property type="match status" value="1"/>
</dbReference>
<comment type="similarity">
    <text evidence="11">Belongs to the methylthiotransferase family. MiaB subfamily.</text>
</comment>
<dbReference type="SFLD" id="SFLDF00273">
    <property type="entry name" value="(dimethylallyl)adenosine_tRNA"/>
    <property type="match status" value="1"/>
</dbReference>
<dbReference type="PANTHER" id="PTHR43020:SF2">
    <property type="entry name" value="MITOCHONDRIAL TRNA METHYLTHIOTRANSFERASE CDK5RAP1"/>
    <property type="match status" value="1"/>
</dbReference>
<keyword evidence="6 11" id="KW-0819">tRNA processing</keyword>
<comment type="cofactor">
    <cofactor evidence="11">
        <name>[4Fe-4S] cluster</name>
        <dbReference type="ChEBI" id="CHEBI:49883"/>
    </cofactor>
    <text evidence="11">Binds 2 [4Fe-4S] clusters. One cluster is coordinated with 3 cysteines and an exchangeable S-adenosyl-L-methionine.</text>
</comment>
<dbReference type="SUPFAM" id="SSF102114">
    <property type="entry name" value="Radical SAM enzymes"/>
    <property type="match status" value="1"/>
</dbReference>
<keyword evidence="9 11" id="KW-0411">Iron-sulfur</keyword>
<feature type="binding site" evidence="11">
    <location>
        <position position="159"/>
    </location>
    <ligand>
        <name>[4Fe-4S] cluster</name>
        <dbReference type="ChEBI" id="CHEBI:49883"/>
        <label>2</label>
        <note>4Fe-4S-S-AdoMet</note>
    </ligand>
</feature>
<dbReference type="NCBIfam" id="TIGR00089">
    <property type="entry name" value="MiaB/RimO family radical SAM methylthiotransferase"/>
    <property type="match status" value="1"/>
</dbReference>
<evidence type="ECO:0000256" key="1">
    <source>
        <dbReference type="ARBA" id="ARBA00003234"/>
    </source>
</evidence>
<keyword evidence="7 11" id="KW-0479">Metal-binding</keyword>
<feature type="binding site" evidence="11">
    <location>
        <position position="155"/>
    </location>
    <ligand>
        <name>[4Fe-4S] cluster</name>
        <dbReference type="ChEBI" id="CHEBI:49883"/>
        <label>2</label>
        <note>4Fe-4S-S-AdoMet</note>
    </ligand>
</feature>
<dbReference type="HAMAP" id="MF_01864">
    <property type="entry name" value="tRNA_metthiotr_MiaB"/>
    <property type="match status" value="1"/>
</dbReference>
<feature type="domain" description="TRAM" evidence="12">
    <location>
        <begin position="377"/>
        <end position="440"/>
    </location>
</feature>
<dbReference type="InterPro" id="IPR007197">
    <property type="entry name" value="rSAM"/>
</dbReference>
<dbReference type="InterPro" id="IPR006463">
    <property type="entry name" value="MiaB_methiolase"/>
</dbReference>
<dbReference type="PROSITE" id="PS51918">
    <property type="entry name" value="RADICAL_SAM"/>
    <property type="match status" value="1"/>
</dbReference>
<feature type="domain" description="Radical SAM core" evidence="14">
    <location>
        <begin position="141"/>
        <end position="374"/>
    </location>
</feature>
<feature type="binding site" evidence="11">
    <location>
        <position position="49"/>
    </location>
    <ligand>
        <name>[4Fe-4S] cluster</name>
        <dbReference type="ChEBI" id="CHEBI:49883"/>
        <label>1</label>
    </ligand>
</feature>
<comment type="subcellular location">
    <subcellularLocation>
        <location evidence="11">Cytoplasm</location>
    </subcellularLocation>
</comment>
<dbReference type="SMART" id="SM00729">
    <property type="entry name" value="Elp3"/>
    <property type="match status" value="1"/>
</dbReference>
<keyword evidence="2 11" id="KW-0004">4Fe-4S</keyword>
<evidence type="ECO:0000256" key="4">
    <source>
        <dbReference type="ARBA" id="ARBA00022679"/>
    </source>
</evidence>
<evidence type="ECO:0000256" key="6">
    <source>
        <dbReference type="ARBA" id="ARBA00022694"/>
    </source>
</evidence>
<feature type="binding site" evidence="11">
    <location>
        <position position="162"/>
    </location>
    <ligand>
        <name>[4Fe-4S] cluster</name>
        <dbReference type="ChEBI" id="CHEBI:49883"/>
        <label>2</label>
        <note>4Fe-4S-S-AdoMet</note>
    </ligand>
</feature>
<dbReference type="Pfam" id="PF04055">
    <property type="entry name" value="Radical_SAM"/>
    <property type="match status" value="1"/>
</dbReference>
<dbReference type="SFLD" id="SFLDG01061">
    <property type="entry name" value="methylthiotransferase"/>
    <property type="match status" value="1"/>
</dbReference>
<keyword evidence="16" id="KW-1185">Reference proteome</keyword>
<evidence type="ECO:0000256" key="7">
    <source>
        <dbReference type="ARBA" id="ARBA00022723"/>
    </source>
</evidence>
<accession>A0ABZ0J7F1</accession>
<dbReference type="SFLD" id="SFLDG01082">
    <property type="entry name" value="B12-binding_domain_containing"/>
    <property type="match status" value="1"/>
</dbReference>
<dbReference type="Gene3D" id="3.80.30.20">
    <property type="entry name" value="tm_1862 like domain"/>
    <property type="match status" value="1"/>
</dbReference>
<keyword evidence="4 11" id="KW-0808">Transferase</keyword>
<dbReference type="EMBL" id="CP136921">
    <property type="protein sequence ID" value="WOO34200.1"/>
    <property type="molecule type" value="Genomic_DNA"/>
</dbReference>
<evidence type="ECO:0000313" key="16">
    <source>
        <dbReference type="Proteomes" id="UP001303211"/>
    </source>
</evidence>
<dbReference type="SFLD" id="SFLDS00029">
    <property type="entry name" value="Radical_SAM"/>
    <property type="match status" value="1"/>
</dbReference>
<dbReference type="InterPro" id="IPR013848">
    <property type="entry name" value="Methylthiotransferase_N"/>
</dbReference>
<dbReference type="InterPro" id="IPR005839">
    <property type="entry name" value="Methylthiotransferase"/>
</dbReference>
<dbReference type="Proteomes" id="UP001303211">
    <property type="component" value="Chromosome"/>
</dbReference>
<comment type="subunit">
    <text evidence="11">Monomer.</text>
</comment>
<proteinExistence type="inferred from homology"/>
<dbReference type="PROSITE" id="PS51449">
    <property type="entry name" value="MTTASE_N"/>
    <property type="match status" value="1"/>
</dbReference>
<dbReference type="InterPro" id="IPR002792">
    <property type="entry name" value="TRAM_dom"/>
</dbReference>
<keyword evidence="3 11" id="KW-0963">Cytoplasm</keyword>
<evidence type="ECO:0000256" key="10">
    <source>
        <dbReference type="ARBA" id="ARBA00033765"/>
    </source>
</evidence>
<dbReference type="Pfam" id="PF00919">
    <property type="entry name" value="UPF0004"/>
    <property type="match status" value="1"/>
</dbReference>
<evidence type="ECO:0000256" key="11">
    <source>
        <dbReference type="HAMAP-Rule" id="MF_01864"/>
    </source>
</evidence>
<keyword evidence="5 11" id="KW-0949">S-adenosyl-L-methionine</keyword>
<evidence type="ECO:0000256" key="3">
    <source>
        <dbReference type="ARBA" id="ARBA00022490"/>
    </source>
</evidence>
<comment type="catalytic activity">
    <reaction evidence="11">
        <text>N(6)-dimethylallyladenosine(37) in tRNA + (sulfur carrier)-SH + AH2 + 2 S-adenosyl-L-methionine = 2-methylsulfanyl-N(6)-dimethylallyladenosine(37) in tRNA + (sulfur carrier)-H + 5'-deoxyadenosine + L-methionine + A + S-adenosyl-L-homocysteine + 2 H(+)</text>
        <dbReference type="Rhea" id="RHEA:37067"/>
        <dbReference type="Rhea" id="RHEA-COMP:10375"/>
        <dbReference type="Rhea" id="RHEA-COMP:10376"/>
        <dbReference type="Rhea" id="RHEA-COMP:14737"/>
        <dbReference type="Rhea" id="RHEA-COMP:14739"/>
        <dbReference type="ChEBI" id="CHEBI:13193"/>
        <dbReference type="ChEBI" id="CHEBI:15378"/>
        <dbReference type="ChEBI" id="CHEBI:17319"/>
        <dbReference type="ChEBI" id="CHEBI:17499"/>
        <dbReference type="ChEBI" id="CHEBI:29917"/>
        <dbReference type="ChEBI" id="CHEBI:57844"/>
        <dbReference type="ChEBI" id="CHEBI:57856"/>
        <dbReference type="ChEBI" id="CHEBI:59789"/>
        <dbReference type="ChEBI" id="CHEBI:64428"/>
        <dbReference type="ChEBI" id="CHEBI:74415"/>
        <dbReference type="ChEBI" id="CHEBI:74417"/>
        <dbReference type="EC" id="2.8.4.3"/>
    </reaction>
</comment>
<name>A0ABZ0J7F1_9BURK</name>
<evidence type="ECO:0000256" key="2">
    <source>
        <dbReference type="ARBA" id="ARBA00022485"/>
    </source>
</evidence>
<dbReference type="NCBIfam" id="TIGR01574">
    <property type="entry name" value="miaB-methiolase"/>
    <property type="match status" value="1"/>
</dbReference>
<evidence type="ECO:0000313" key="15">
    <source>
        <dbReference type="EMBL" id="WOO34200.1"/>
    </source>
</evidence>
<sequence length="447" mass="50193">MRKKVFIKTFGCQMNEYDSAKMADVLGAAQDYVETSNPEEADLILFNTCSVREKAQEKVFSDLGRVKHLKEKGVLIGVGGCVASQEGEEIIKRAPFVDVVFGPQTLHRLPDLLNARQKQHKPQVDISFPEIEKFDHLPPARVEGASAFVSIMEGCSKYCSYCVVPYTRGEEVSRPFEDLLVEVAGLADQGVKEVTLLGQNVNAYLGKMGDTQDTADFALLLEYVAEIPGIERIRYTTSHPNEFTPRLIEAYAKIPKLVSHLHLPVQHGSDRILMAMKRGYTAMEYKSTVRKLKAIRPDMAMSSDFIVGFPGETEEDFQKMMKLIHDVRFDNSFSFIFSPRPGTPAANLADDTPHDVKLRRLQELQAVINRNILEISQERVGTVQRLLVEGLSKRDGNELMGRTECNRVVNFPGHERLIGQLIDVKITEARTYTLRGEVVMQESGQAL</sequence>
<dbReference type="RefSeq" id="WP_317703526.1">
    <property type="nucleotide sequence ID" value="NZ_CP136921.1"/>
</dbReference>
<comment type="function">
    <text evidence="1 11">Catalyzes the methylthiolation of N6-(dimethylallyl)adenosine (i(6)A), leading to the formation of 2-methylthio-N6-(dimethylallyl)adenosine (ms(2)i(6)A) at position 37 in tRNAs that read codons beginning with uridine.</text>
</comment>
<feature type="binding site" evidence="11">
    <location>
        <position position="12"/>
    </location>
    <ligand>
        <name>[4Fe-4S] cluster</name>
        <dbReference type="ChEBI" id="CHEBI:49883"/>
        <label>1</label>
    </ligand>
</feature>
<dbReference type="InterPro" id="IPR006638">
    <property type="entry name" value="Elp3/MiaA/NifB-like_rSAM"/>
</dbReference>
<evidence type="ECO:0000259" key="12">
    <source>
        <dbReference type="PROSITE" id="PS50926"/>
    </source>
</evidence>
<keyword evidence="8 11" id="KW-0408">Iron</keyword>
<dbReference type="InterPro" id="IPR023404">
    <property type="entry name" value="rSAM_horseshoe"/>
</dbReference>
<gene>
    <name evidence="11 15" type="primary">miaB</name>
    <name evidence="15" type="ORF">P4826_09140</name>
</gene>
<feature type="binding site" evidence="11">
    <location>
        <position position="81"/>
    </location>
    <ligand>
        <name>[4Fe-4S] cluster</name>
        <dbReference type="ChEBI" id="CHEBI:49883"/>
        <label>1</label>
    </ligand>
</feature>
<protein>
    <recommendedName>
        <fullName evidence="10 11">tRNA-2-methylthio-N(6)-dimethylallyladenosine synthase</fullName>
        <ecNumber evidence="10 11">2.8.4.3</ecNumber>
    </recommendedName>
    <alternativeName>
        <fullName evidence="11">(Dimethylallyl)adenosine tRNA methylthiotransferase MiaB</fullName>
    </alternativeName>
    <alternativeName>
        <fullName evidence="11">tRNA-i(6)A37 methylthiotransferase</fullName>
    </alternativeName>
</protein>
<dbReference type="Gene3D" id="3.40.50.12160">
    <property type="entry name" value="Methylthiotransferase, N-terminal domain"/>
    <property type="match status" value="1"/>
</dbReference>
<evidence type="ECO:0000256" key="9">
    <source>
        <dbReference type="ARBA" id="ARBA00023014"/>
    </source>
</evidence>
<dbReference type="GO" id="GO:0035597">
    <property type="term" value="F:tRNA-2-methylthio-N(6)-dimethylallyladenosine(37) synthase activity"/>
    <property type="evidence" value="ECO:0007669"/>
    <property type="project" value="UniProtKB-EC"/>
</dbReference>
<dbReference type="EC" id="2.8.4.3" evidence="10 11"/>
<dbReference type="InterPro" id="IPR058240">
    <property type="entry name" value="rSAM_sf"/>
</dbReference>
<feature type="domain" description="MTTase N-terminal" evidence="13">
    <location>
        <begin position="3"/>
        <end position="118"/>
    </location>
</feature>
<organism evidence="15 16">
    <name type="scientific">Diaphorobacter limosus</name>
    <dbReference type="NCBI Taxonomy" id="3036128"/>
    <lineage>
        <taxon>Bacteria</taxon>
        <taxon>Pseudomonadati</taxon>
        <taxon>Pseudomonadota</taxon>
        <taxon>Betaproteobacteria</taxon>
        <taxon>Burkholderiales</taxon>
        <taxon>Comamonadaceae</taxon>
        <taxon>Diaphorobacter</taxon>
    </lineage>
</organism>
<dbReference type="PANTHER" id="PTHR43020">
    <property type="entry name" value="CDK5 REGULATORY SUBUNIT-ASSOCIATED PROTEIN 1"/>
    <property type="match status" value="1"/>
</dbReference>
<reference evidence="15 16" key="1">
    <citation type="submission" date="2023-03" db="EMBL/GenBank/DDBJ databases">
        <title>Diaphorobacter basophil sp. nov., isolated from a sewage-treatment plant.</title>
        <authorList>
            <person name="Yang K."/>
        </authorList>
    </citation>
    <scope>NUCLEOTIDE SEQUENCE [LARGE SCALE GENOMIC DNA]</scope>
    <source>
        <strain evidence="15 16">Y-1</strain>
    </source>
</reference>
<evidence type="ECO:0000259" key="14">
    <source>
        <dbReference type="PROSITE" id="PS51918"/>
    </source>
</evidence>
<evidence type="ECO:0000256" key="5">
    <source>
        <dbReference type="ARBA" id="ARBA00022691"/>
    </source>
</evidence>
<dbReference type="PROSITE" id="PS50926">
    <property type="entry name" value="TRAM"/>
    <property type="match status" value="1"/>
</dbReference>
<dbReference type="CDD" id="cd01335">
    <property type="entry name" value="Radical_SAM"/>
    <property type="match status" value="1"/>
</dbReference>
<dbReference type="InterPro" id="IPR020612">
    <property type="entry name" value="Methylthiotransferase_CS"/>
</dbReference>